<dbReference type="PROSITE" id="PS51746">
    <property type="entry name" value="PPM_2"/>
    <property type="match status" value="1"/>
</dbReference>
<dbReference type="Pfam" id="PF00481">
    <property type="entry name" value="PP2C"/>
    <property type="match status" value="1"/>
</dbReference>
<accession>A0AAD2DM10</accession>
<proteinExistence type="predicted"/>
<dbReference type="AlphaFoldDB" id="A0AAD2DM10"/>
<keyword evidence="4" id="KW-1185">Reference proteome</keyword>
<evidence type="ECO:0000313" key="4">
    <source>
        <dbReference type="Proteomes" id="UP000834106"/>
    </source>
</evidence>
<name>A0AAD2DM10_9LAMI</name>
<dbReference type="EMBL" id="OU503037">
    <property type="protein sequence ID" value="CAI9756760.1"/>
    <property type="molecule type" value="Genomic_DNA"/>
</dbReference>
<protein>
    <recommendedName>
        <fullName evidence="2">PPM-type phosphatase domain-containing protein</fullName>
    </recommendedName>
</protein>
<dbReference type="SUPFAM" id="SSF81606">
    <property type="entry name" value="PP2C-like"/>
    <property type="match status" value="1"/>
</dbReference>
<gene>
    <name evidence="3" type="ORF">FPE_LOCUS4190</name>
</gene>
<reference evidence="3" key="1">
    <citation type="submission" date="2023-05" db="EMBL/GenBank/DDBJ databases">
        <authorList>
            <person name="Huff M."/>
        </authorList>
    </citation>
    <scope>NUCLEOTIDE SEQUENCE</scope>
</reference>
<dbReference type="InterPro" id="IPR015655">
    <property type="entry name" value="PP2C"/>
</dbReference>
<dbReference type="Proteomes" id="UP000834106">
    <property type="component" value="Chromosome 2"/>
</dbReference>
<feature type="region of interest" description="Disordered" evidence="1">
    <location>
        <begin position="1"/>
        <end position="39"/>
    </location>
</feature>
<feature type="compositionally biased region" description="Acidic residues" evidence="1">
    <location>
        <begin position="29"/>
        <end position="39"/>
    </location>
</feature>
<dbReference type="InterPro" id="IPR036457">
    <property type="entry name" value="PPM-type-like_dom_sf"/>
</dbReference>
<sequence length="153" mass="17008">MMGGAKLNSHQNSVYENGDAEGMRHLDNSVDDDGGESMEVEEKDKFPDMHMPLKKSMQKSFKLMDKELKLHATIDSFCSGTTAVTLIMRGKDLLIGNFGDSRAVLATRDSSKALMAVQLTVDLKPNLPREAAMIQKFKGRVFALKDEQEVTRV</sequence>
<evidence type="ECO:0000259" key="2">
    <source>
        <dbReference type="PROSITE" id="PS51746"/>
    </source>
</evidence>
<evidence type="ECO:0000256" key="1">
    <source>
        <dbReference type="SAM" id="MobiDB-lite"/>
    </source>
</evidence>
<dbReference type="Gene3D" id="3.60.40.10">
    <property type="entry name" value="PPM-type phosphatase domain"/>
    <property type="match status" value="1"/>
</dbReference>
<dbReference type="GO" id="GO:0004722">
    <property type="term" value="F:protein serine/threonine phosphatase activity"/>
    <property type="evidence" value="ECO:0007669"/>
    <property type="project" value="InterPro"/>
</dbReference>
<organism evidence="3 4">
    <name type="scientific">Fraxinus pennsylvanica</name>
    <dbReference type="NCBI Taxonomy" id="56036"/>
    <lineage>
        <taxon>Eukaryota</taxon>
        <taxon>Viridiplantae</taxon>
        <taxon>Streptophyta</taxon>
        <taxon>Embryophyta</taxon>
        <taxon>Tracheophyta</taxon>
        <taxon>Spermatophyta</taxon>
        <taxon>Magnoliopsida</taxon>
        <taxon>eudicotyledons</taxon>
        <taxon>Gunneridae</taxon>
        <taxon>Pentapetalae</taxon>
        <taxon>asterids</taxon>
        <taxon>lamiids</taxon>
        <taxon>Lamiales</taxon>
        <taxon>Oleaceae</taxon>
        <taxon>Oleeae</taxon>
        <taxon>Fraxinus</taxon>
    </lineage>
</organism>
<dbReference type="PANTHER" id="PTHR47992">
    <property type="entry name" value="PROTEIN PHOSPHATASE"/>
    <property type="match status" value="1"/>
</dbReference>
<feature type="domain" description="PPM-type phosphatase" evidence="2">
    <location>
        <begin position="13"/>
        <end position="153"/>
    </location>
</feature>
<dbReference type="InterPro" id="IPR001932">
    <property type="entry name" value="PPM-type_phosphatase-like_dom"/>
</dbReference>
<evidence type="ECO:0000313" key="3">
    <source>
        <dbReference type="EMBL" id="CAI9756760.1"/>
    </source>
</evidence>